<dbReference type="EMBL" id="BKCJ010135996">
    <property type="protein sequence ID" value="GEX87569.1"/>
    <property type="molecule type" value="Genomic_DNA"/>
</dbReference>
<dbReference type="AlphaFoldDB" id="A0A699HCH1"/>
<evidence type="ECO:0000313" key="2">
    <source>
        <dbReference type="EMBL" id="GEX87569.1"/>
    </source>
</evidence>
<organism evidence="2">
    <name type="scientific">Tanacetum cinerariifolium</name>
    <name type="common">Dalmatian daisy</name>
    <name type="synonym">Chrysanthemum cinerariifolium</name>
    <dbReference type="NCBI Taxonomy" id="118510"/>
    <lineage>
        <taxon>Eukaryota</taxon>
        <taxon>Viridiplantae</taxon>
        <taxon>Streptophyta</taxon>
        <taxon>Embryophyta</taxon>
        <taxon>Tracheophyta</taxon>
        <taxon>Spermatophyta</taxon>
        <taxon>Magnoliopsida</taxon>
        <taxon>eudicotyledons</taxon>
        <taxon>Gunneridae</taxon>
        <taxon>Pentapetalae</taxon>
        <taxon>asterids</taxon>
        <taxon>campanulids</taxon>
        <taxon>Asterales</taxon>
        <taxon>Asteraceae</taxon>
        <taxon>Asteroideae</taxon>
        <taxon>Anthemideae</taxon>
        <taxon>Anthemidinae</taxon>
        <taxon>Tanacetum</taxon>
    </lineage>
</organism>
<keyword evidence="2" id="KW-0695">RNA-directed DNA polymerase</keyword>
<feature type="region of interest" description="Disordered" evidence="1">
    <location>
        <begin position="350"/>
        <end position="401"/>
    </location>
</feature>
<accession>A0A699HCH1</accession>
<gene>
    <name evidence="2" type="ORF">Tci_359544</name>
</gene>
<dbReference type="GO" id="GO:0003964">
    <property type="term" value="F:RNA-directed DNA polymerase activity"/>
    <property type="evidence" value="ECO:0007669"/>
    <property type="project" value="UniProtKB-KW"/>
</dbReference>
<feature type="compositionally biased region" description="Low complexity" evidence="1">
    <location>
        <begin position="350"/>
        <end position="396"/>
    </location>
</feature>
<protein>
    <submittedName>
        <fullName evidence="2">RNA-directed DNA polymerase, eukaryota, reverse transcriptase zinc-binding domain protein</fullName>
    </submittedName>
</protein>
<feature type="compositionally biased region" description="Polar residues" evidence="1">
    <location>
        <begin position="275"/>
        <end position="295"/>
    </location>
</feature>
<feature type="region of interest" description="Disordered" evidence="1">
    <location>
        <begin position="213"/>
        <end position="298"/>
    </location>
</feature>
<sequence length="422" mass="45817">MDLDPLPTSHACATFQSNESMKRVYSSFQNVSPSFKVDERLIWIEINGLPLCAWALMLLDKLLAYSISNNEETEVEKVADSFDGNSVDSLEDIIKDLAEDKDEEKPLDNSSKYKSGECKQLLNEVNSVDAQSSKEQNSSYLSCPPGFEPGLDHPVLDKGDTWCSHHGQDSMGTPAGRVILFGTIPTTIPDTTLSMTSPTTHIDTTPIPTVLPTIPPSPNYTPASLNYSPTSDTEFDPSEDPSSDHILPLTATLPFLSSTDDSSGSDILDTPPSPTHRTPFTEITLSTQRSPTTSGALRRRVMVLAPGQPILYGRPYRYHLNGPVHMMTARKRVGPMPTHCLAVRHSVDYSSSDHFSSDDSSSSSSSETSLDSSADALSDSASSCSSSDHSLPASSSGTRPSHHLCSLVPSVTFLIFTYYTTR</sequence>
<proteinExistence type="predicted"/>
<feature type="compositionally biased region" description="Polar residues" evidence="1">
    <location>
        <begin position="255"/>
        <end position="265"/>
    </location>
</feature>
<evidence type="ECO:0000256" key="1">
    <source>
        <dbReference type="SAM" id="MobiDB-lite"/>
    </source>
</evidence>
<keyword evidence="2" id="KW-0808">Transferase</keyword>
<reference evidence="2" key="1">
    <citation type="journal article" date="2019" name="Sci. Rep.">
        <title>Draft genome of Tanacetum cinerariifolium, the natural source of mosquito coil.</title>
        <authorList>
            <person name="Yamashiro T."/>
            <person name="Shiraishi A."/>
            <person name="Satake H."/>
            <person name="Nakayama K."/>
        </authorList>
    </citation>
    <scope>NUCLEOTIDE SEQUENCE</scope>
</reference>
<keyword evidence="2" id="KW-0548">Nucleotidyltransferase</keyword>
<comment type="caution">
    <text evidence="2">The sequence shown here is derived from an EMBL/GenBank/DDBJ whole genome shotgun (WGS) entry which is preliminary data.</text>
</comment>
<name>A0A699HCH1_TANCI</name>
<feature type="compositionally biased region" description="Polar residues" evidence="1">
    <location>
        <begin position="220"/>
        <end position="232"/>
    </location>
</feature>